<proteinExistence type="predicted"/>
<dbReference type="Proteomes" id="UP000471521">
    <property type="component" value="Unassembled WGS sequence"/>
</dbReference>
<dbReference type="InterPro" id="IPR007404">
    <property type="entry name" value="YdjM-like"/>
</dbReference>
<evidence type="ECO:0000313" key="3">
    <source>
        <dbReference type="Proteomes" id="UP000471521"/>
    </source>
</evidence>
<evidence type="ECO:0000313" key="2">
    <source>
        <dbReference type="EMBL" id="MXR19098.1"/>
    </source>
</evidence>
<keyword evidence="1" id="KW-1133">Transmembrane helix</keyword>
<dbReference type="GO" id="GO:0016787">
    <property type="term" value="F:hydrolase activity"/>
    <property type="evidence" value="ECO:0007669"/>
    <property type="project" value="UniProtKB-KW"/>
</dbReference>
<gene>
    <name evidence="2" type="ORF">GRX66_00190</name>
</gene>
<keyword evidence="1" id="KW-0812">Transmembrane</keyword>
<reference evidence="2 3" key="1">
    <citation type="submission" date="2019-12" db="EMBL/GenBank/DDBJ databases">
        <title>Isolation and characterization of three novel carbon monoxide-oxidizing members of Halobacteria from salione crusts and soils.</title>
        <authorList>
            <person name="Myers M.R."/>
            <person name="King G.M."/>
        </authorList>
    </citation>
    <scope>NUCLEOTIDE SEQUENCE [LARGE SCALE GENOMIC DNA]</scope>
    <source>
        <strain evidence="2 3">PCN9</strain>
    </source>
</reference>
<dbReference type="EMBL" id="WUUU01000001">
    <property type="protein sequence ID" value="MXR19098.1"/>
    <property type="molecule type" value="Genomic_DNA"/>
</dbReference>
<accession>A0A6B0SCK4</accession>
<protein>
    <submittedName>
        <fullName evidence="2">Metal-dependent hydrolase</fullName>
    </submittedName>
</protein>
<keyword evidence="3" id="KW-1185">Reference proteome</keyword>
<dbReference type="RefSeq" id="WP_159524700.1">
    <property type="nucleotide sequence ID" value="NZ_WUUU01000001.1"/>
</dbReference>
<comment type="caution">
    <text evidence="2">The sequence shown here is derived from an EMBL/GenBank/DDBJ whole genome shotgun (WGS) entry which is preliminary data.</text>
</comment>
<dbReference type="AlphaFoldDB" id="A0A6B0SCK4"/>
<keyword evidence="1" id="KW-0472">Membrane</keyword>
<dbReference type="Pfam" id="PF04307">
    <property type="entry name" value="YdjM"/>
    <property type="match status" value="1"/>
</dbReference>
<name>A0A6B0SCK4_9EURY</name>
<evidence type="ECO:0000256" key="1">
    <source>
        <dbReference type="SAM" id="Phobius"/>
    </source>
</evidence>
<feature type="transmembrane region" description="Helical" evidence="1">
    <location>
        <begin position="92"/>
        <end position="111"/>
    </location>
</feature>
<dbReference type="OrthoDB" id="241062at2157"/>
<organism evidence="2 3">
    <name type="scientific">Halobacterium bonnevillei</name>
    <dbReference type="NCBI Taxonomy" id="2692200"/>
    <lineage>
        <taxon>Archaea</taxon>
        <taxon>Methanobacteriati</taxon>
        <taxon>Methanobacteriota</taxon>
        <taxon>Stenosarchaea group</taxon>
        <taxon>Halobacteria</taxon>
        <taxon>Halobacteriales</taxon>
        <taxon>Halobacteriaceae</taxon>
        <taxon>Halobacterium</taxon>
    </lineage>
</organism>
<feature type="transmembrane region" description="Helical" evidence="1">
    <location>
        <begin position="62"/>
        <end position="85"/>
    </location>
</feature>
<keyword evidence="2" id="KW-0378">Hydrolase</keyword>
<sequence length="165" mass="17861">MPDLLTHVLVGYILGTLFARRVSGKPAATTTVVMLGALLPDLTKIQIVVPSSRMEVLLGVPFAWHTLHTLGGVLLTAGIGALLVNPTNRRRVLGLLLAGATSHLVLDSFLLKPSGYASPMWWPFITTGLPTPGLYVSYDWWPTLVAGVLALIVFLRTSQRISEHQ</sequence>
<feature type="transmembrane region" description="Helical" evidence="1">
    <location>
        <begin position="140"/>
        <end position="157"/>
    </location>
</feature>